<dbReference type="EMBL" id="NIXT01001836">
    <property type="protein sequence ID" value="OXE30817.1"/>
    <property type="molecule type" value="Genomic_DNA"/>
</dbReference>
<organism evidence="2 3">
    <name type="scientific">Vibrio parahaemolyticus</name>
    <dbReference type="NCBI Taxonomy" id="670"/>
    <lineage>
        <taxon>Bacteria</taxon>
        <taxon>Pseudomonadati</taxon>
        <taxon>Pseudomonadota</taxon>
        <taxon>Gammaproteobacteria</taxon>
        <taxon>Vibrionales</taxon>
        <taxon>Vibrionaceae</taxon>
        <taxon>Vibrio</taxon>
    </lineage>
</organism>
<feature type="non-terminal residue" evidence="2">
    <location>
        <position position="98"/>
    </location>
</feature>
<feature type="transmembrane region" description="Helical" evidence="1">
    <location>
        <begin position="46"/>
        <end position="70"/>
    </location>
</feature>
<dbReference type="AlphaFoldDB" id="A0A227J8N4"/>
<reference evidence="2 3" key="1">
    <citation type="journal article" date="2017" name="Appl. Environ. Microbiol.">
        <title>Parallel evolution of two clades of a major Atlantic endemic Vibrio parahaemolyticus pathogen lineage by independent acquisition of related pathogenicity islands.</title>
        <authorList>
            <person name="Xu F."/>
            <person name="Gonzalez-Escalona N."/>
            <person name="Drees K.P."/>
            <person name="Sebra R.P."/>
            <person name="Cooper V.S."/>
            <person name="Jones S.H."/>
            <person name="Whistler C.A."/>
        </authorList>
    </citation>
    <scope>NUCLEOTIDE SEQUENCE [LARGE SCALE GENOMIC DNA]</scope>
    <source>
        <strain evidence="2 3">MAVP-3</strain>
    </source>
</reference>
<comment type="caution">
    <text evidence="2">The sequence shown here is derived from an EMBL/GenBank/DDBJ whole genome shotgun (WGS) entry which is preliminary data.</text>
</comment>
<keyword evidence="1" id="KW-0812">Transmembrane</keyword>
<evidence type="ECO:0008006" key="4">
    <source>
        <dbReference type="Google" id="ProtNLM"/>
    </source>
</evidence>
<keyword evidence="1" id="KW-0472">Membrane</keyword>
<sequence length="98" mass="10897">MFFSKRFFPYFVTQCLGALNDNIYKNVLLLMVTYSQIDNLPISVNLFVNLAAGLFILPFFLFSAHAGAVADSMDKAKLIRRLKLIELAIMSCAATAIA</sequence>
<keyword evidence="1" id="KW-1133">Transmembrane helix</keyword>
<dbReference type="Proteomes" id="UP000214596">
    <property type="component" value="Unassembled WGS sequence"/>
</dbReference>
<evidence type="ECO:0000313" key="3">
    <source>
        <dbReference type="Proteomes" id="UP000214596"/>
    </source>
</evidence>
<proteinExistence type="predicted"/>
<name>A0A227J8N4_VIBPH</name>
<accession>A0A227J8N4</accession>
<gene>
    <name evidence="2" type="ORF">CA163_21360</name>
</gene>
<protein>
    <recommendedName>
        <fullName evidence="4">MFS transporter</fullName>
    </recommendedName>
</protein>
<evidence type="ECO:0000256" key="1">
    <source>
        <dbReference type="SAM" id="Phobius"/>
    </source>
</evidence>
<evidence type="ECO:0000313" key="2">
    <source>
        <dbReference type="EMBL" id="OXE30817.1"/>
    </source>
</evidence>